<dbReference type="InterPro" id="IPR002076">
    <property type="entry name" value="ELO_fam"/>
</dbReference>
<dbReference type="GO" id="GO:0034626">
    <property type="term" value="P:fatty acid elongation, polyunsaturated fatty acid"/>
    <property type="evidence" value="ECO:0000318"/>
    <property type="project" value="GO_Central"/>
</dbReference>
<evidence type="ECO:0000256" key="6">
    <source>
        <dbReference type="ARBA" id="ARBA00022989"/>
    </source>
</evidence>
<keyword evidence="2" id="KW-0444">Lipid biosynthesis</keyword>
<dbReference type="Proteomes" id="UP000017836">
    <property type="component" value="Unassembled WGS sequence"/>
</dbReference>
<keyword evidence="5" id="KW-0276">Fatty acid metabolism</keyword>
<dbReference type="Gramene" id="ERN17593">
    <property type="protein sequence ID" value="ERN17593"/>
    <property type="gene ID" value="AMTR_s00059p00152210"/>
</dbReference>
<organism evidence="11 12">
    <name type="scientific">Amborella trichopoda</name>
    <dbReference type="NCBI Taxonomy" id="13333"/>
    <lineage>
        <taxon>Eukaryota</taxon>
        <taxon>Viridiplantae</taxon>
        <taxon>Streptophyta</taxon>
        <taxon>Embryophyta</taxon>
        <taxon>Tracheophyta</taxon>
        <taxon>Spermatophyta</taxon>
        <taxon>Magnoliopsida</taxon>
        <taxon>Amborellales</taxon>
        <taxon>Amborellaceae</taxon>
        <taxon>Amborella</taxon>
    </lineage>
</organism>
<dbReference type="GO" id="GO:0019367">
    <property type="term" value="P:fatty acid elongation, saturated fatty acid"/>
    <property type="evidence" value="ECO:0000318"/>
    <property type="project" value="GO_Central"/>
</dbReference>
<dbReference type="GO" id="GO:0042761">
    <property type="term" value="P:very long-chain fatty acid biosynthetic process"/>
    <property type="evidence" value="ECO:0000318"/>
    <property type="project" value="GO_Central"/>
</dbReference>
<evidence type="ECO:0008006" key="13">
    <source>
        <dbReference type="Google" id="ProtNLM"/>
    </source>
</evidence>
<proteinExistence type="predicted"/>
<evidence type="ECO:0000256" key="8">
    <source>
        <dbReference type="ARBA" id="ARBA00023136"/>
    </source>
</evidence>
<evidence type="ECO:0000256" key="10">
    <source>
        <dbReference type="SAM" id="Phobius"/>
    </source>
</evidence>
<keyword evidence="3" id="KW-0808">Transferase</keyword>
<dbReference type="STRING" id="13333.U5DB29"/>
<comment type="subcellular location">
    <subcellularLocation>
        <location evidence="1">Membrane</location>
        <topology evidence="1">Multi-pass membrane protein</topology>
    </subcellularLocation>
</comment>
<dbReference type="GO" id="GO:0005789">
    <property type="term" value="C:endoplasmic reticulum membrane"/>
    <property type="evidence" value="ECO:0000318"/>
    <property type="project" value="GO_Central"/>
</dbReference>
<accession>U5DB29</accession>
<evidence type="ECO:0000256" key="7">
    <source>
        <dbReference type="ARBA" id="ARBA00023098"/>
    </source>
</evidence>
<evidence type="ECO:0000256" key="5">
    <source>
        <dbReference type="ARBA" id="ARBA00022832"/>
    </source>
</evidence>
<sequence>MASSILSFVMYWLTEHPSIVNFRWNPSHCWFSTWSFLFSTIAAHLFLSLTLNLLLWKFHRPIPLGPIPAIHSLSLSLLSAFIFSGLLFSAFAEIRDTRWFWRRSKTPFQWLLCFPLGTKPSGRIFFWSHLYFLSLFLHLLRTPILILRRKPLTFSHLLHRTMPIFMCFLWLEFSQSLQVISILSNTFVYVLVYGFLFWRSFGLGESWLGVVVNLQMVISGCNLAAHLGVLVLHLGKEGCNGIGAWGFNSVMNGALLFLFLNFYLKKHLKWGRRGPIGELKKEC</sequence>
<dbReference type="HOGENOM" id="CLU_048483_6_0_1"/>
<feature type="transmembrane region" description="Helical" evidence="10">
    <location>
        <begin position="244"/>
        <end position="264"/>
    </location>
</feature>
<dbReference type="PANTHER" id="PTHR11157:SF11">
    <property type="entry name" value="ELONGATION OF FATTY ACIDS PROTEIN 3-LIKE"/>
    <property type="match status" value="1"/>
</dbReference>
<keyword evidence="6 10" id="KW-1133">Transmembrane helix</keyword>
<keyword evidence="9" id="KW-0275">Fatty acid biosynthesis</keyword>
<feature type="transmembrane region" description="Helical" evidence="10">
    <location>
        <begin position="124"/>
        <end position="140"/>
    </location>
</feature>
<evidence type="ECO:0000313" key="11">
    <source>
        <dbReference type="EMBL" id="ERN17593.1"/>
    </source>
</evidence>
<feature type="transmembrane region" description="Helical" evidence="10">
    <location>
        <begin position="34"/>
        <end position="56"/>
    </location>
</feature>
<name>U5DB29_AMBTC</name>
<dbReference type="GO" id="GO:0034625">
    <property type="term" value="P:fatty acid elongation, monounsaturated fatty acid"/>
    <property type="evidence" value="ECO:0000318"/>
    <property type="project" value="GO_Central"/>
</dbReference>
<evidence type="ECO:0000313" key="12">
    <source>
        <dbReference type="Proteomes" id="UP000017836"/>
    </source>
</evidence>
<evidence type="ECO:0000256" key="2">
    <source>
        <dbReference type="ARBA" id="ARBA00022516"/>
    </source>
</evidence>
<feature type="transmembrane region" description="Helical" evidence="10">
    <location>
        <begin position="210"/>
        <end position="232"/>
    </location>
</feature>
<keyword evidence="7" id="KW-0443">Lipid metabolism</keyword>
<keyword evidence="8 10" id="KW-0472">Membrane</keyword>
<evidence type="ECO:0000256" key="1">
    <source>
        <dbReference type="ARBA" id="ARBA00004141"/>
    </source>
</evidence>
<feature type="transmembrane region" description="Helical" evidence="10">
    <location>
        <begin position="68"/>
        <end position="92"/>
    </location>
</feature>
<dbReference type="EMBL" id="KI392312">
    <property type="protein sequence ID" value="ERN17593.1"/>
    <property type="molecule type" value="Genomic_DNA"/>
</dbReference>
<evidence type="ECO:0000256" key="9">
    <source>
        <dbReference type="ARBA" id="ARBA00023160"/>
    </source>
</evidence>
<evidence type="ECO:0000256" key="3">
    <source>
        <dbReference type="ARBA" id="ARBA00022679"/>
    </source>
</evidence>
<feature type="transmembrane region" description="Helical" evidence="10">
    <location>
        <begin position="177"/>
        <end position="198"/>
    </location>
</feature>
<dbReference type="eggNOG" id="KOG3071">
    <property type="taxonomic scope" value="Eukaryota"/>
</dbReference>
<dbReference type="GO" id="GO:0009922">
    <property type="term" value="F:fatty acid elongase activity"/>
    <property type="evidence" value="ECO:0000318"/>
    <property type="project" value="GO_Central"/>
</dbReference>
<dbReference type="KEGG" id="atr:18445938"/>
<keyword evidence="12" id="KW-1185">Reference proteome</keyword>
<gene>
    <name evidence="11" type="ORF">AMTR_s00059p00152210</name>
</gene>
<dbReference type="GO" id="GO:0030148">
    <property type="term" value="P:sphingolipid biosynthetic process"/>
    <property type="evidence" value="ECO:0000318"/>
    <property type="project" value="GO_Central"/>
</dbReference>
<dbReference type="Pfam" id="PF01151">
    <property type="entry name" value="ELO"/>
    <property type="match status" value="1"/>
</dbReference>
<dbReference type="AlphaFoldDB" id="U5DB29"/>
<dbReference type="OMA" id="SEHPCIV"/>
<dbReference type="OrthoDB" id="434092at2759"/>
<reference evidence="12" key="1">
    <citation type="journal article" date="2013" name="Science">
        <title>The Amborella genome and the evolution of flowering plants.</title>
        <authorList>
            <consortium name="Amborella Genome Project"/>
        </authorList>
    </citation>
    <scope>NUCLEOTIDE SEQUENCE [LARGE SCALE GENOMIC DNA]</scope>
</reference>
<protein>
    <recommendedName>
        <fullName evidence="13">Elongation of fatty acids protein 3-like</fullName>
    </recommendedName>
</protein>
<keyword evidence="4 10" id="KW-0812">Transmembrane</keyword>
<dbReference type="PANTHER" id="PTHR11157">
    <property type="entry name" value="FATTY ACID ACYL TRANSFERASE-RELATED"/>
    <property type="match status" value="1"/>
</dbReference>
<evidence type="ECO:0000256" key="4">
    <source>
        <dbReference type="ARBA" id="ARBA00022692"/>
    </source>
</evidence>